<dbReference type="EMBL" id="QRBE01000006">
    <property type="protein sequence ID" value="RDS81127.1"/>
    <property type="molecule type" value="Genomic_DNA"/>
</dbReference>
<dbReference type="Gene3D" id="3.40.190.290">
    <property type="match status" value="1"/>
</dbReference>
<evidence type="ECO:0000313" key="1">
    <source>
        <dbReference type="EMBL" id="RDS81127.1"/>
    </source>
</evidence>
<reference evidence="1 2" key="1">
    <citation type="submission" date="2018-07" db="EMBL/GenBank/DDBJ databases">
        <title>Dyella monticola sp. nov. and Dyella psychrodurans sp. nov. isolated from monsoon evergreen broad-leaved forest soil of Dinghu Mountain, China.</title>
        <authorList>
            <person name="Gao Z."/>
            <person name="Qiu L."/>
        </authorList>
    </citation>
    <scope>NUCLEOTIDE SEQUENCE [LARGE SCALE GENOMIC DNA]</scope>
    <source>
        <strain evidence="1 2">4G-K06</strain>
    </source>
</reference>
<dbReference type="AlphaFoldDB" id="A0A370WYQ3"/>
<protein>
    <recommendedName>
        <fullName evidence="3">LysR substrate-binding domain-containing protein</fullName>
    </recommendedName>
</protein>
<evidence type="ECO:0000313" key="2">
    <source>
        <dbReference type="Proteomes" id="UP000254258"/>
    </source>
</evidence>
<name>A0A370WYQ3_9GAMM</name>
<organism evidence="1 2">
    <name type="scientific">Dyella monticola</name>
    <dbReference type="NCBI Taxonomy" id="1927958"/>
    <lineage>
        <taxon>Bacteria</taxon>
        <taxon>Pseudomonadati</taxon>
        <taxon>Pseudomonadota</taxon>
        <taxon>Gammaproteobacteria</taxon>
        <taxon>Lysobacterales</taxon>
        <taxon>Rhodanobacteraceae</taxon>
        <taxon>Dyella</taxon>
    </lineage>
</organism>
<sequence length="81" mass="9023">MRIGEKLEKDMIALPVGPDLRMAVVASPAYLAKYGTPQAPQDLSTSLRELPHDGKWSNLCVGVRKEPTPIRYSSHRTSYVQ</sequence>
<accession>A0A370WYQ3</accession>
<gene>
    <name evidence="1" type="ORF">DWU98_11305</name>
</gene>
<dbReference type="Proteomes" id="UP000254258">
    <property type="component" value="Unassembled WGS sequence"/>
</dbReference>
<keyword evidence="2" id="KW-1185">Reference proteome</keyword>
<comment type="caution">
    <text evidence="1">The sequence shown here is derived from an EMBL/GenBank/DDBJ whole genome shotgun (WGS) entry which is preliminary data.</text>
</comment>
<proteinExistence type="predicted"/>
<evidence type="ECO:0008006" key="3">
    <source>
        <dbReference type="Google" id="ProtNLM"/>
    </source>
</evidence>